<evidence type="ECO:0008006" key="3">
    <source>
        <dbReference type="Google" id="ProtNLM"/>
    </source>
</evidence>
<dbReference type="Proteomes" id="UP000517916">
    <property type="component" value="Unassembled WGS sequence"/>
</dbReference>
<keyword evidence="2" id="KW-1185">Reference proteome</keyword>
<organism evidence="1 2">
    <name type="scientific">Kutzneria viridogrisea</name>
    <dbReference type="NCBI Taxonomy" id="47990"/>
    <lineage>
        <taxon>Bacteria</taxon>
        <taxon>Bacillati</taxon>
        <taxon>Actinomycetota</taxon>
        <taxon>Actinomycetes</taxon>
        <taxon>Pseudonocardiales</taxon>
        <taxon>Pseudonocardiaceae</taxon>
        <taxon>Kutzneria</taxon>
    </lineage>
</organism>
<protein>
    <recommendedName>
        <fullName evidence="3">Transposase</fullName>
    </recommendedName>
</protein>
<sequence length="39" mass="4373">MKVPFETLGVSNGTFMTFARRLIRSEVLTVDAWVGSLSR</sequence>
<reference evidence="1 2" key="1">
    <citation type="submission" date="2020-08" db="EMBL/GenBank/DDBJ databases">
        <title>Genomic Encyclopedia of Archaeal and Bacterial Type Strains, Phase II (KMG-II): from individual species to whole genera.</title>
        <authorList>
            <person name="Goeker M."/>
        </authorList>
    </citation>
    <scope>NUCLEOTIDE SEQUENCE [LARGE SCALE GENOMIC DNA]</scope>
    <source>
        <strain evidence="1 2">DSM 43850</strain>
    </source>
</reference>
<proteinExistence type="predicted"/>
<evidence type="ECO:0000313" key="1">
    <source>
        <dbReference type="EMBL" id="MBA8930880.1"/>
    </source>
</evidence>
<gene>
    <name evidence="1" type="ORF">BC739_008127</name>
</gene>
<dbReference type="EMBL" id="JACJID010000007">
    <property type="protein sequence ID" value="MBA8930880.1"/>
    <property type="molecule type" value="Genomic_DNA"/>
</dbReference>
<accession>A0ABR6BVE7</accession>
<evidence type="ECO:0000313" key="2">
    <source>
        <dbReference type="Proteomes" id="UP000517916"/>
    </source>
</evidence>
<comment type="caution">
    <text evidence="1">The sequence shown here is derived from an EMBL/GenBank/DDBJ whole genome shotgun (WGS) entry which is preliminary data.</text>
</comment>
<name>A0ABR6BVE7_9PSEU</name>